<keyword evidence="2" id="KW-1185">Reference proteome</keyword>
<dbReference type="PANTHER" id="PTHR40257">
    <property type="match status" value="1"/>
</dbReference>
<dbReference type="OMA" id="ARNIHWD"/>
<accession>S7QDF4</accession>
<dbReference type="HOGENOM" id="CLU_085773_0_0_1"/>
<evidence type="ECO:0000313" key="1">
    <source>
        <dbReference type="EMBL" id="EPQ57866.1"/>
    </source>
</evidence>
<proteinExistence type="predicted"/>
<dbReference type="GeneID" id="19298605"/>
<dbReference type="PANTHER" id="PTHR40257:SF1">
    <property type="entry name" value="DUF1330 DOMAIN-CONTAINING PROTEIN"/>
    <property type="match status" value="1"/>
</dbReference>
<evidence type="ECO:0000313" key="2">
    <source>
        <dbReference type="Proteomes" id="UP000030669"/>
    </source>
</evidence>
<organism evidence="1 2">
    <name type="scientific">Gloeophyllum trabeum (strain ATCC 11539 / FP-39264 / Madison 617)</name>
    <name type="common">Brown rot fungus</name>
    <dbReference type="NCBI Taxonomy" id="670483"/>
    <lineage>
        <taxon>Eukaryota</taxon>
        <taxon>Fungi</taxon>
        <taxon>Dikarya</taxon>
        <taxon>Basidiomycota</taxon>
        <taxon>Agaricomycotina</taxon>
        <taxon>Agaricomycetes</taxon>
        <taxon>Gloeophyllales</taxon>
        <taxon>Gloeophyllaceae</taxon>
        <taxon>Gloeophyllum</taxon>
    </lineage>
</organism>
<dbReference type="RefSeq" id="XP_007863209.1">
    <property type="nucleotide sequence ID" value="XM_007865018.1"/>
</dbReference>
<dbReference type="Proteomes" id="UP000030669">
    <property type="component" value="Unassembled WGS sequence"/>
</dbReference>
<dbReference type="eggNOG" id="ENOG502RYGD">
    <property type="taxonomic scope" value="Eukaryota"/>
</dbReference>
<dbReference type="KEGG" id="gtr:GLOTRDRAFT_103864"/>
<sequence length="270" mass="29946">MPVCTLHLLSIKCSISRFLEGLVNGKELRPVIVAKVHRWVIIPSFLSLELLRSKWDVVLLLEGPFGLASTVQELVEEDWKVEVGVPSRILKDFAQRNQALLYPTPGSVPPLTGALEKRHSPAPSSAQDLELSDELLEWINKFKAAEGAGAVTMLNILAFKEGMKSEYLKYGQAFSESVGVKRGGNAKLVGNILSPSHYTSRTASVDGQEKQWDEFAMAHYPTISHFADMIASKDYQEVNHKHRLPSLKDTLIICATDLELPSVQERAAKL</sequence>
<reference evidence="1 2" key="1">
    <citation type="journal article" date="2012" name="Science">
        <title>The Paleozoic origin of enzymatic lignin decomposition reconstructed from 31 fungal genomes.</title>
        <authorList>
            <person name="Floudas D."/>
            <person name="Binder M."/>
            <person name="Riley R."/>
            <person name="Barry K."/>
            <person name="Blanchette R.A."/>
            <person name="Henrissat B."/>
            <person name="Martinez A.T."/>
            <person name="Otillar R."/>
            <person name="Spatafora J.W."/>
            <person name="Yadav J.S."/>
            <person name="Aerts A."/>
            <person name="Benoit I."/>
            <person name="Boyd A."/>
            <person name="Carlson A."/>
            <person name="Copeland A."/>
            <person name="Coutinho P.M."/>
            <person name="de Vries R.P."/>
            <person name="Ferreira P."/>
            <person name="Findley K."/>
            <person name="Foster B."/>
            <person name="Gaskell J."/>
            <person name="Glotzer D."/>
            <person name="Gorecki P."/>
            <person name="Heitman J."/>
            <person name="Hesse C."/>
            <person name="Hori C."/>
            <person name="Igarashi K."/>
            <person name="Jurgens J.A."/>
            <person name="Kallen N."/>
            <person name="Kersten P."/>
            <person name="Kohler A."/>
            <person name="Kuees U."/>
            <person name="Kumar T.K.A."/>
            <person name="Kuo A."/>
            <person name="LaButti K."/>
            <person name="Larrondo L.F."/>
            <person name="Lindquist E."/>
            <person name="Ling A."/>
            <person name="Lombard V."/>
            <person name="Lucas S."/>
            <person name="Lundell T."/>
            <person name="Martin R."/>
            <person name="McLaughlin D.J."/>
            <person name="Morgenstern I."/>
            <person name="Morin E."/>
            <person name="Murat C."/>
            <person name="Nagy L.G."/>
            <person name="Nolan M."/>
            <person name="Ohm R.A."/>
            <person name="Patyshakuliyeva A."/>
            <person name="Rokas A."/>
            <person name="Ruiz-Duenas F.J."/>
            <person name="Sabat G."/>
            <person name="Salamov A."/>
            <person name="Samejima M."/>
            <person name="Schmutz J."/>
            <person name="Slot J.C."/>
            <person name="St John F."/>
            <person name="Stenlid J."/>
            <person name="Sun H."/>
            <person name="Sun S."/>
            <person name="Syed K."/>
            <person name="Tsang A."/>
            <person name="Wiebenga A."/>
            <person name="Young D."/>
            <person name="Pisabarro A."/>
            <person name="Eastwood D.C."/>
            <person name="Martin F."/>
            <person name="Cullen D."/>
            <person name="Grigoriev I.V."/>
            <person name="Hibbett D.S."/>
        </authorList>
    </citation>
    <scope>NUCLEOTIDE SEQUENCE [LARGE SCALE GENOMIC DNA]</scope>
    <source>
        <strain evidence="1 2">ATCC 11539</strain>
    </source>
</reference>
<dbReference type="Gene3D" id="3.30.70.100">
    <property type="match status" value="1"/>
</dbReference>
<dbReference type="EMBL" id="KB469298">
    <property type="protein sequence ID" value="EPQ57866.1"/>
    <property type="molecule type" value="Genomic_DNA"/>
</dbReference>
<dbReference type="AlphaFoldDB" id="S7QDF4"/>
<gene>
    <name evidence="1" type="ORF">GLOTRDRAFT_103864</name>
</gene>
<name>S7QDF4_GLOTA</name>
<dbReference type="OrthoDB" id="265717at2759"/>
<protein>
    <submittedName>
        <fullName evidence="1">Uncharacterized protein</fullName>
    </submittedName>
</protein>